<dbReference type="SMART" id="SM00729">
    <property type="entry name" value="Elp3"/>
    <property type="match status" value="1"/>
</dbReference>
<feature type="domain" description="Radical SAM core" evidence="6">
    <location>
        <begin position="203"/>
        <end position="430"/>
    </location>
</feature>
<proteinExistence type="predicted"/>
<dbReference type="SFLD" id="SFLDS00029">
    <property type="entry name" value="Radical_SAM"/>
    <property type="match status" value="1"/>
</dbReference>
<comment type="cofactor">
    <cofactor evidence="1">
        <name>[4Fe-4S] cluster</name>
        <dbReference type="ChEBI" id="CHEBI:49883"/>
    </cofactor>
</comment>
<evidence type="ECO:0000256" key="2">
    <source>
        <dbReference type="ARBA" id="ARBA00022691"/>
    </source>
</evidence>
<dbReference type="PANTHER" id="PTHR43409">
    <property type="entry name" value="ANAEROBIC MAGNESIUM-PROTOPORPHYRIN IX MONOMETHYL ESTER CYCLASE-RELATED"/>
    <property type="match status" value="1"/>
</dbReference>
<dbReference type="Gene3D" id="3.80.30.20">
    <property type="entry name" value="tm_1862 like domain"/>
    <property type="match status" value="1"/>
</dbReference>
<dbReference type="InterPro" id="IPR058240">
    <property type="entry name" value="rSAM_sf"/>
</dbReference>
<keyword evidence="3" id="KW-0479">Metal-binding</keyword>
<dbReference type="GO" id="GO:0051536">
    <property type="term" value="F:iron-sulfur cluster binding"/>
    <property type="evidence" value="ECO:0007669"/>
    <property type="project" value="UniProtKB-KW"/>
</dbReference>
<dbReference type="InterPro" id="IPR023404">
    <property type="entry name" value="rSAM_horseshoe"/>
</dbReference>
<dbReference type="AlphaFoldDB" id="A0A433CW52"/>
<dbReference type="Pfam" id="PF04055">
    <property type="entry name" value="Radical_SAM"/>
    <property type="match status" value="1"/>
</dbReference>
<dbReference type="InterPro" id="IPR006638">
    <property type="entry name" value="Elp3/MiaA/NifB-like_rSAM"/>
</dbReference>
<gene>
    <name evidence="7" type="ORF">BC936DRAFT_138108</name>
</gene>
<keyword evidence="5" id="KW-0411">Iron-sulfur</keyword>
<dbReference type="SFLD" id="SFLDG01082">
    <property type="entry name" value="B12-binding_domain_containing"/>
    <property type="match status" value="1"/>
</dbReference>
<keyword evidence="2" id="KW-0949">S-adenosyl-L-methionine</keyword>
<sequence>MPKFRLALVALDWIRQKDPAVSLGHGSLLAMLQQNNANDCDMIDSRWAVNHHSDIRELSRNVLSQILPQRPDVWQLDASSGTRCTSSKSCMIFSDLAAIMAQRRRCCSVDRRCPMHPRERWRNVTQPLISLSAATEKRPCLSLPRSGQNQQSTVFHGRKFPKFAIKGLHEAGTFDKTLQADANLDLVPSPFLSDGNDIQPVIDLNRSFIRWETVRGCRFGCGFCQHRDAKSEPQHLNQGRIRREIEAICQSRFNDVAALDPTFNSLSSSYLSVLDQFANKFSGRITLQSRFEMVAPDFLDRCSRLGALGARIELEFGLQTIHPLEMIATNRSNSLRKIKRIAPELHARRIPFAVSLICDLPHQTIASFGETIAFAERLKPFEIAAYPLMLLRGTPMEQKKHELGLEEAVLSHVDPSIEELPKERIIEGIPHVVASPTFTREDWRTMNRMARVLQERQASVV</sequence>
<evidence type="ECO:0000313" key="7">
    <source>
        <dbReference type="EMBL" id="RUP42772.1"/>
    </source>
</evidence>
<keyword evidence="8" id="KW-1185">Reference proteome</keyword>
<evidence type="ECO:0000256" key="3">
    <source>
        <dbReference type="ARBA" id="ARBA00022723"/>
    </source>
</evidence>
<evidence type="ECO:0000259" key="6">
    <source>
        <dbReference type="PROSITE" id="PS51918"/>
    </source>
</evidence>
<accession>A0A433CW52</accession>
<evidence type="ECO:0000313" key="8">
    <source>
        <dbReference type="Proteomes" id="UP000268093"/>
    </source>
</evidence>
<dbReference type="Proteomes" id="UP000268093">
    <property type="component" value="Unassembled WGS sequence"/>
</dbReference>
<protein>
    <recommendedName>
        <fullName evidence="6">Radical SAM core domain-containing protein</fullName>
    </recommendedName>
</protein>
<keyword evidence="4" id="KW-0408">Iron</keyword>
<dbReference type="CDD" id="cd01335">
    <property type="entry name" value="Radical_SAM"/>
    <property type="match status" value="1"/>
</dbReference>
<evidence type="ECO:0000256" key="5">
    <source>
        <dbReference type="ARBA" id="ARBA00023014"/>
    </source>
</evidence>
<dbReference type="GO" id="GO:0046872">
    <property type="term" value="F:metal ion binding"/>
    <property type="evidence" value="ECO:0007669"/>
    <property type="project" value="UniProtKB-KW"/>
</dbReference>
<name>A0A433CW52_9FUNG</name>
<organism evidence="7 8">
    <name type="scientific">Jimgerdemannia flammicorona</name>
    <dbReference type="NCBI Taxonomy" id="994334"/>
    <lineage>
        <taxon>Eukaryota</taxon>
        <taxon>Fungi</taxon>
        <taxon>Fungi incertae sedis</taxon>
        <taxon>Mucoromycota</taxon>
        <taxon>Mucoromycotina</taxon>
        <taxon>Endogonomycetes</taxon>
        <taxon>Endogonales</taxon>
        <taxon>Endogonaceae</taxon>
        <taxon>Jimgerdemannia</taxon>
    </lineage>
</organism>
<reference evidence="7 8" key="1">
    <citation type="journal article" date="2018" name="New Phytol.">
        <title>Phylogenomics of Endogonaceae and evolution of mycorrhizas within Mucoromycota.</title>
        <authorList>
            <person name="Chang Y."/>
            <person name="Desiro A."/>
            <person name="Na H."/>
            <person name="Sandor L."/>
            <person name="Lipzen A."/>
            <person name="Clum A."/>
            <person name="Barry K."/>
            <person name="Grigoriev I.V."/>
            <person name="Martin F.M."/>
            <person name="Stajich J.E."/>
            <person name="Smith M.E."/>
            <person name="Bonito G."/>
            <person name="Spatafora J.W."/>
        </authorList>
    </citation>
    <scope>NUCLEOTIDE SEQUENCE [LARGE SCALE GENOMIC DNA]</scope>
    <source>
        <strain evidence="7 8">GMNB39</strain>
    </source>
</reference>
<dbReference type="InterPro" id="IPR051198">
    <property type="entry name" value="BchE-like"/>
</dbReference>
<comment type="caution">
    <text evidence="7">The sequence shown here is derived from an EMBL/GenBank/DDBJ whole genome shotgun (WGS) entry which is preliminary data.</text>
</comment>
<dbReference type="GO" id="GO:0003824">
    <property type="term" value="F:catalytic activity"/>
    <property type="evidence" value="ECO:0007669"/>
    <property type="project" value="InterPro"/>
</dbReference>
<dbReference type="OrthoDB" id="431409at2759"/>
<dbReference type="GO" id="GO:0005829">
    <property type="term" value="C:cytosol"/>
    <property type="evidence" value="ECO:0007669"/>
    <property type="project" value="TreeGrafter"/>
</dbReference>
<dbReference type="InterPro" id="IPR007197">
    <property type="entry name" value="rSAM"/>
</dbReference>
<dbReference type="PANTHER" id="PTHR43409:SF16">
    <property type="entry name" value="SLR0320 PROTEIN"/>
    <property type="match status" value="1"/>
</dbReference>
<dbReference type="SUPFAM" id="SSF102114">
    <property type="entry name" value="Radical SAM enzymes"/>
    <property type="match status" value="1"/>
</dbReference>
<evidence type="ECO:0000256" key="1">
    <source>
        <dbReference type="ARBA" id="ARBA00001966"/>
    </source>
</evidence>
<dbReference type="EMBL" id="RBNI01012460">
    <property type="protein sequence ID" value="RUP42772.1"/>
    <property type="molecule type" value="Genomic_DNA"/>
</dbReference>
<dbReference type="PROSITE" id="PS51918">
    <property type="entry name" value="RADICAL_SAM"/>
    <property type="match status" value="1"/>
</dbReference>
<evidence type="ECO:0000256" key="4">
    <source>
        <dbReference type="ARBA" id="ARBA00023004"/>
    </source>
</evidence>